<dbReference type="EMBL" id="VXIS01000050">
    <property type="protein sequence ID" value="KAA8910138.1"/>
    <property type="molecule type" value="Genomic_DNA"/>
</dbReference>
<feature type="region of interest" description="Disordered" evidence="1">
    <location>
        <begin position="109"/>
        <end position="135"/>
    </location>
</feature>
<dbReference type="Proteomes" id="UP000326924">
    <property type="component" value="Unassembled WGS sequence"/>
</dbReference>
<protein>
    <submittedName>
        <fullName evidence="2">Uncharacterized protein</fullName>
    </submittedName>
</protein>
<evidence type="ECO:0000256" key="1">
    <source>
        <dbReference type="SAM" id="MobiDB-lite"/>
    </source>
</evidence>
<feature type="compositionally biased region" description="Basic and acidic residues" evidence="1">
    <location>
        <begin position="119"/>
        <end position="135"/>
    </location>
</feature>
<comment type="caution">
    <text evidence="2">The sequence shown here is derived from an EMBL/GenBank/DDBJ whole genome shotgun (WGS) entry which is preliminary data.</text>
</comment>
<organism evidence="2 3">
    <name type="scientific">Sphaerosporella brunnea</name>
    <dbReference type="NCBI Taxonomy" id="1250544"/>
    <lineage>
        <taxon>Eukaryota</taxon>
        <taxon>Fungi</taxon>
        <taxon>Dikarya</taxon>
        <taxon>Ascomycota</taxon>
        <taxon>Pezizomycotina</taxon>
        <taxon>Pezizomycetes</taxon>
        <taxon>Pezizales</taxon>
        <taxon>Pyronemataceae</taxon>
        <taxon>Sphaerosporella</taxon>
    </lineage>
</organism>
<name>A0A5J5F2J9_9PEZI</name>
<accession>A0A5J5F2J9</accession>
<gene>
    <name evidence="2" type="ORF">FN846DRAFT_1007168</name>
</gene>
<sequence length="159" mass="18177">MSTHRASQSPQREAASIELDFTYFRTLPGHYVSAGCHGPQRYGIREAAWKKLNKYHIKTDSFTAPRIGTILDPRLKLETLERQGWKPSEVHRARSVLERMLKEYYPAENSQDLASSQLDDTHRQAPDEPGVRDPEDLLIFRSQRPCHQLPERAAATVPG</sequence>
<proteinExistence type="predicted"/>
<evidence type="ECO:0000313" key="2">
    <source>
        <dbReference type="EMBL" id="KAA8910138.1"/>
    </source>
</evidence>
<keyword evidence="3" id="KW-1185">Reference proteome</keyword>
<reference evidence="2 3" key="1">
    <citation type="submission" date="2019-09" db="EMBL/GenBank/DDBJ databases">
        <title>Draft genome of the ectomycorrhizal ascomycete Sphaerosporella brunnea.</title>
        <authorList>
            <consortium name="DOE Joint Genome Institute"/>
            <person name="Benucci G.M."/>
            <person name="Marozzi G."/>
            <person name="Antonielli L."/>
            <person name="Sanchez S."/>
            <person name="Marco P."/>
            <person name="Wang X."/>
            <person name="Falini L.B."/>
            <person name="Barry K."/>
            <person name="Haridas S."/>
            <person name="Lipzen A."/>
            <person name="Labutti K."/>
            <person name="Grigoriev I.V."/>
            <person name="Murat C."/>
            <person name="Martin F."/>
            <person name="Albertini E."/>
            <person name="Donnini D."/>
            <person name="Bonito G."/>
        </authorList>
    </citation>
    <scope>NUCLEOTIDE SEQUENCE [LARGE SCALE GENOMIC DNA]</scope>
    <source>
        <strain evidence="2 3">Sb_GMNB300</strain>
    </source>
</reference>
<evidence type="ECO:0000313" key="3">
    <source>
        <dbReference type="Proteomes" id="UP000326924"/>
    </source>
</evidence>
<dbReference type="InParanoid" id="A0A5J5F2J9"/>
<dbReference type="AlphaFoldDB" id="A0A5J5F2J9"/>
<feature type="compositionally biased region" description="Polar residues" evidence="1">
    <location>
        <begin position="109"/>
        <end position="118"/>
    </location>
</feature>